<sequence length="184" mass="21919">MSTKYKATEQDAAYFITITTVGWVDIFTRLRQKYSIINALQYCQKHKGLEIYAYCIMSSHIHLLCKVQGDSLLSNVIRDFKTYTSKKIIEIIKEYPESRREWLLDYFKKACSHLKRKQMYKVWQNGYHAEKVYSNKFIKQKINYIHNNPVMEKIVANPEDYVFSSARNYAELDNELEVIPVFIF</sequence>
<feature type="domain" description="Transposase IS200-like" evidence="1">
    <location>
        <begin position="9"/>
        <end position="148"/>
    </location>
</feature>
<dbReference type="NCBIfam" id="NF047646">
    <property type="entry name" value="REP_Tyr_transpos"/>
    <property type="match status" value="1"/>
</dbReference>
<proteinExistence type="predicted"/>
<dbReference type="Pfam" id="PF01797">
    <property type="entry name" value="Y1_Tnp"/>
    <property type="match status" value="1"/>
</dbReference>
<dbReference type="InterPro" id="IPR002686">
    <property type="entry name" value="Transposase_17"/>
</dbReference>
<dbReference type="RefSeq" id="WP_187563715.1">
    <property type="nucleotide sequence ID" value="NZ_JACGWS010000013.1"/>
</dbReference>
<accession>A0ABR7QDN1</accession>
<comment type="caution">
    <text evidence="2">The sequence shown here is derived from an EMBL/GenBank/DDBJ whole genome shotgun (WGS) entry which is preliminary data.</text>
</comment>
<dbReference type="PANTHER" id="PTHR36966">
    <property type="entry name" value="REP-ASSOCIATED TYROSINE TRANSPOSASE"/>
    <property type="match status" value="1"/>
</dbReference>
<dbReference type="Gene3D" id="3.30.70.1290">
    <property type="entry name" value="Transposase IS200-like"/>
    <property type="match status" value="1"/>
</dbReference>
<dbReference type="PANTHER" id="PTHR36966:SF1">
    <property type="entry name" value="REP-ASSOCIATED TYROSINE TRANSPOSASE"/>
    <property type="match status" value="1"/>
</dbReference>
<evidence type="ECO:0000259" key="1">
    <source>
        <dbReference type="SMART" id="SM01321"/>
    </source>
</evidence>
<dbReference type="Proteomes" id="UP000619238">
    <property type="component" value="Unassembled WGS sequence"/>
</dbReference>
<protein>
    <submittedName>
        <fullName evidence="2">Transposase</fullName>
    </submittedName>
</protein>
<evidence type="ECO:0000313" key="3">
    <source>
        <dbReference type="Proteomes" id="UP000619238"/>
    </source>
</evidence>
<dbReference type="SUPFAM" id="SSF143422">
    <property type="entry name" value="Transposase IS200-like"/>
    <property type="match status" value="1"/>
</dbReference>
<evidence type="ECO:0000313" key="2">
    <source>
        <dbReference type="EMBL" id="MBC8756672.1"/>
    </source>
</evidence>
<reference evidence="2 3" key="1">
    <citation type="submission" date="2020-07" db="EMBL/GenBank/DDBJ databases">
        <title>Description of Kordia aestuariivivens sp. nov., isolated from a tidal flat.</title>
        <authorList>
            <person name="Park S."/>
            <person name="Yoon J.-H."/>
        </authorList>
    </citation>
    <scope>NUCLEOTIDE SEQUENCE [LARGE SCALE GENOMIC DNA]</scope>
    <source>
        <strain evidence="2 3">YSTF-M3</strain>
    </source>
</reference>
<keyword evidence="3" id="KW-1185">Reference proteome</keyword>
<organism evidence="2 3">
    <name type="scientific">Kordia aestuariivivens</name>
    <dbReference type="NCBI Taxonomy" id="2759037"/>
    <lineage>
        <taxon>Bacteria</taxon>
        <taxon>Pseudomonadati</taxon>
        <taxon>Bacteroidota</taxon>
        <taxon>Flavobacteriia</taxon>
        <taxon>Flavobacteriales</taxon>
        <taxon>Flavobacteriaceae</taxon>
        <taxon>Kordia</taxon>
    </lineage>
</organism>
<dbReference type="SMART" id="SM01321">
    <property type="entry name" value="Y1_Tnp"/>
    <property type="match status" value="1"/>
</dbReference>
<dbReference type="InterPro" id="IPR036515">
    <property type="entry name" value="Transposase_17_sf"/>
</dbReference>
<dbReference type="InterPro" id="IPR052715">
    <property type="entry name" value="RAYT_transposase"/>
</dbReference>
<gene>
    <name evidence="2" type="ORF">H2O64_18510</name>
</gene>
<name>A0ABR7QDN1_9FLAO</name>
<dbReference type="EMBL" id="JACGWS010000013">
    <property type="protein sequence ID" value="MBC8756672.1"/>
    <property type="molecule type" value="Genomic_DNA"/>
</dbReference>